<protein>
    <recommendedName>
        <fullName evidence="4">Alpha-galactosidase</fullName>
        <ecNumber evidence="4">3.2.1.22</ecNumber>
    </recommendedName>
    <alternativeName>
        <fullName evidence="4">Melibiase</fullName>
    </alternativeName>
</protein>
<dbReference type="Gene3D" id="2.60.40.1180">
    <property type="entry name" value="Golgi alpha-mannosidase II"/>
    <property type="match status" value="1"/>
</dbReference>
<dbReference type="PANTHER" id="PTHR11452">
    <property type="entry name" value="ALPHA-GALACTOSIDASE/ALPHA-N-ACETYLGALACTOSAMINIDASE"/>
    <property type="match status" value="1"/>
</dbReference>
<evidence type="ECO:0000256" key="2">
    <source>
        <dbReference type="ARBA" id="ARBA00022801"/>
    </source>
</evidence>
<comment type="similarity">
    <text evidence="1 4">Belongs to the glycosyl hydrolase 27 family.</text>
</comment>
<organism evidence="5 6">
    <name type="scientific">Lentilactobacillus sunkii</name>
    <dbReference type="NCBI Taxonomy" id="481719"/>
    <lineage>
        <taxon>Bacteria</taxon>
        <taxon>Bacillati</taxon>
        <taxon>Bacillota</taxon>
        <taxon>Bacilli</taxon>
        <taxon>Lactobacillales</taxon>
        <taxon>Lactobacillaceae</taxon>
        <taxon>Lentilactobacillus</taxon>
    </lineage>
</organism>
<sequence>MAENFRNFAQVPPKGWNSWDGYGASVREDEVKRNADYMSKHLKQYGWQYITVDIQWYEPTADSSKYHDFTPLIMDKYSRLLPDPKRFPSAANGNGFKPLADYIHGLGLKFGIHIMRGIPRQAVHSDAPIKGTDKTAKDIALNNICPWNSDMYGVNVDMPEGQGYYDSLMELYASWGVDFIKCDDIANSVIYNGTHKKEVEALRKAIDKTGREMVLSLSPGPAPVDNGAFFQRTANMWRITDDFWDEWSLLLNMFDRAEKWSSMSRPGNWPDCDMLPLGHIGIRSVDGPGGNRQTRFTKSEQKTMMTLWTMMQSPLIMGGELPDNDEWTNSLMTNQELLNMDDNVNEKYQMYRDDKLITWYAATPENKYFAIFNISDGELSLTGSEIAKLGIPQAGHDVWKDEDVSVADSDAIEIDSHDVYLLKV</sequence>
<dbReference type="RefSeq" id="WP_070366984.1">
    <property type="nucleotide sequence ID" value="NZ_JAZHVW010000006.1"/>
</dbReference>
<dbReference type="EC" id="3.2.1.22" evidence="4"/>
<dbReference type="AlphaFoldDB" id="A0A1E7XJF3"/>
<dbReference type="Gene3D" id="3.20.20.70">
    <property type="entry name" value="Aldolase class I"/>
    <property type="match status" value="1"/>
</dbReference>
<dbReference type="EMBL" id="MIQE01000002">
    <property type="protein sequence ID" value="OFA13213.1"/>
    <property type="molecule type" value="Genomic_DNA"/>
</dbReference>
<accession>A0A1E7XJF3</accession>
<keyword evidence="2 4" id="KW-0378">Hydrolase</keyword>
<dbReference type="Pfam" id="PF16499">
    <property type="entry name" value="Melibiase_2"/>
    <property type="match status" value="2"/>
</dbReference>
<comment type="caution">
    <text evidence="5">The sequence shown here is derived from an EMBL/GenBank/DDBJ whole genome shotgun (WGS) entry which is preliminary data.</text>
</comment>
<proteinExistence type="inferred from homology"/>
<evidence type="ECO:0000313" key="6">
    <source>
        <dbReference type="Proteomes" id="UP000177010"/>
    </source>
</evidence>
<dbReference type="InterPro" id="IPR017853">
    <property type="entry name" value="GH"/>
</dbReference>
<dbReference type="CDD" id="cd14792">
    <property type="entry name" value="GH27"/>
    <property type="match status" value="1"/>
</dbReference>
<reference evidence="5 6" key="1">
    <citation type="submission" date="2016-09" db="EMBL/GenBank/DDBJ databases">
        <title>Genome Sequence of Lactobacillus sunkii Strain CG01.</title>
        <authorList>
            <person name="Poehlein A."/>
            <person name="Gabris C."/>
            <person name="Bengelsdorf F.R."/>
            <person name="Duerre P."/>
            <person name="Daniel R."/>
        </authorList>
    </citation>
    <scope>NUCLEOTIDE SEQUENCE [LARGE SCALE GENOMIC DNA]</scope>
    <source>
        <strain evidence="5 6">CG_D</strain>
    </source>
</reference>
<dbReference type="GO" id="GO:0004557">
    <property type="term" value="F:alpha-galactosidase activity"/>
    <property type="evidence" value="ECO:0007669"/>
    <property type="project" value="UniProtKB-EC"/>
</dbReference>
<dbReference type="PRINTS" id="PR00740">
    <property type="entry name" value="GLHYDRLASE27"/>
</dbReference>
<evidence type="ECO:0000256" key="3">
    <source>
        <dbReference type="ARBA" id="ARBA00023295"/>
    </source>
</evidence>
<dbReference type="InterPro" id="IPR013785">
    <property type="entry name" value="Aldolase_TIM"/>
</dbReference>
<dbReference type="Proteomes" id="UP000177010">
    <property type="component" value="Unassembled WGS sequence"/>
</dbReference>
<keyword evidence="3 4" id="KW-0326">Glycosidase</keyword>
<dbReference type="SUPFAM" id="SSF51445">
    <property type="entry name" value="(Trans)glycosidases"/>
    <property type="match status" value="1"/>
</dbReference>
<dbReference type="STRING" id="481719.LASUN_02120"/>
<dbReference type="InterPro" id="IPR013780">
    <property type="entry name" value="Glyco_hydro_b"/>
</dbReference>
<name>A0A1E7XJF3_9LACO</name>
<comment type="catalytic activity">
    <reaction evidence="4">
        <text>Hydrolysis of terminal, non-reducing alpha-D-galactose residues in alpha-D-galactosides, including galactose oligosaccharides, galactomannans and galactolipids.</text>
        <dbReference type="EC" id="3.2.1.22"/>
    </reaction>
</comment>
<evidence type="ECO:0000313" key="5">
    <source>
        <dbReference type="EMBL" id="OFA13213.1"/>
    </source>
</evidence>
<evidence type="ECO:0000256" key="1">
    <source>
        <dbReference type="ARBA" id="ARBA00009743"/>
    </source>
</evidence>
<dbReference type="GO" id="GO:0005975">
    <property type="term" value="P:carbohydrate metabolic process"/>
    <property type="evidence" value="ECO:0007669"/>
    <property type="project" value="InterPro"/>
</dbReference>
<dbReference type="PANTHER" id="PTHR11452:SF42">
    <property type="entry name" value="ALPHA-GALACTOSIDASE"/>
    <property type="match status" value="1"/>
</dbReference>
<gene>
    <name evidence="5" type="primary">agaA</name>
    <name evidence="5" type="ORF">LASUN_02120</name>
</gene>
<evidence type="ECO:0000256" key="4">
    <source>
        <dbReference type="RuleBase" id="RU361168"/>
    </source>
</evidence>
<dbReference type="InterPro" id="IPR002241">
    <property type="entry name" value="Glyco_hydro_27"/>
</dbReference>
<keyword evidence="4" id="KW-1015">Disulfide bond</keyword>